<dbReference type="SUPFAM" id="SSF55961">
    <property type="entry name" value="Bet v1-like"/>
    <property type="match status" value="1"/>
</dbReference>
<gene>
    <name evidence="2" type="ORF">Ae201684_016689</name>
</gene>
<dbReference type="VEuPathDB" id="FungiDB:AeMF1_010518"/>
<feature type="domain" description="START" evidence="1">
    <location>
        <begin position="74"/>
        <end position="195"/>
    </location>
</feature>
<comment type="caution">
    <text evidence="2">The sequence shown here is derived from an EMBL/GenBank/DDBJ whole genome shotgun (WGS) entry which is preliminary data.</text>
</comment>
<keyword evidence="3" id="KW-1185">Reference proteome</keyword>
<reference evidence="2 3" key="1">
    <citation type="submission" date="2019-07" db="EMBL/GenBank/DDBJ databases">
        <title>Genomics analysis of Aphanomyces spp. identifies a new class of oomycete effector associated with host adaptation.</title>
        <authorList>
            <person name="Gaulin E."/>
        </authorList>
    </citation>
    <scope>NUCLEOTIDE SEQUENCE [LARGE SCALE GENOMIC DNA]</scope>
    <source>
        <strain evidence="2 3">ATCC 201684</strain>
    </source>
</reference>
<dbReference type="AlphaFoldDB" id="A0A6G0WE54"/>
<dbReference type="Pfam" id="PF01852">
    <property type="entry name" value="START"/>
    <property type="match status" value="1"/>
</dbReference>
<dbReference type="PROSITE" id="PS50848">
    <property type="entry name" value="START"/>
    <property type="match status" value="1"/>
</dbReference>
<dbReference type="InterPro" id="IPR002913">
    <property type="entry name" value="START_lipid-bd_dom"/>
</dbReference>
<evidence type="ECO:0000313" key="2">
    <source>
        <dbReference type="EMBL" id="KAF0724623.1"/>
    </source>
</evidence>
<dbReference type="PANTHER" id="PTHR19308:SF14">
    <property type="entry name" value="START DOMAIN-CONTAINING PROTEIN"/>
    <property type="match status" value="1"/>
</dbReference>
<dbReference type="CDD" id="cd00177">
    <property type="entry name" value="START"/>
    <property type="match status" value="1"/>
</dbReference>
<dbReference type="InterPro" id="IPR051213">
    <property type="entry name" value="START_lipid_transfer"/>
</dbReference>
<accession>A0A6G0WE54</accession>
<dbReference type="PANTHER" id="PTHR19308">
    <property type="entry name" value="PHOSPHATIDYLCHOLINE TRANSFER PROTEIN"/>
    <property type="match status" value="1"/>
</dbReference>
<dbReference type="EMBL" id="VJMJ01000266">
    <property type="protein sequence ID" value="KAF0724623.1"/>
    <property type="molecule type" value="Genomic_DNA"/>
</dbReference>
<evidence type="ECO:0000313" key="3">
    <source>
        <dbReference type="Proteomes" id="UP000481153"/>
    </source>
</evidence>
<dbReference type="InterPro" id="IPR023393">
    <property type="entry name" value="START-like_dom_sf"/>
</dbReference>
<evidence type="ECO:0000259" key="1">
    <source>
        <dbReference type="PROSITE" id="PS50848"/>
    </source>
</evidence>
<dbReference type="Proteomes" id="UP000481153">
    <property type="component" value="Unassembled WGS sequence"/>
</dbReference>
<proteinExistence type="predicted"/>
<dbReference type="SMART" id="SM00234">
    <property type="entry name" value="START"/>
    <property type="match status" value="1"/>
</dbReference>
<dbReference type="Gene3D" id="3.30.530.20">
    <property type="match status" value="1"/>
</dbReference>
<sequence length="225" mass="25223">MTFHIFHHDEENPAHVDCVRMNRATPAANIIAFGQESLRLLTIRESGHDDTHWHEAKHVDDITVYRGIVNDSVWNCIKTLNDASAITKFEEMTEYCHVIANVDVATSIRHVKAKAVFPTTARDFVVVTSESRSDKAIVIATRSILHDDMPEDPHFVRATMLISGYVIRPTGKHQCQVTMVAHVDLGGHFPAFVINLLAVDAPIGSMKRLRELYNHQEAKLAATHA</sequence>
<organism evidence="2 3">
    <name type="scientific">Aphanomyces euteiches</name>
    <dbReference type="NCBI Taxonomy" id="100861"/>
    <lineage>
        <taxon>Eukaryota</taxon>
        <taxon>Sar</taxon>
        <taxon>Stramenopiles</taxon>
        <taxon>Oomycota</taxon>
        <taxon>Saprolegniomycetes</taxon>
        <taxon>Saprolegniales</taxon>
        <taxon>Verrucalvaceae</taxon>
        <taxon>Aphanomyces</taxon>
    </lineage>
</organism>
<protein>
    <recommendedName>
        <fullName evidence="1">START domain-containing protein</fullName>
    </recommendedName>
</protein>
<dbReference type="GO" id="GO:0005737">
    <property type="term" value="C:cytoplasm"/>
    <property type="evidence" value="ECO:0007669"/>
    <property type="project" value="UniProtKB-ARBA"/>
</dbReference>
<dbReference type="GO" id="GO:0008289">
    <property type="term" value="F:lipid binding"/>
    <property type="evidence" value="ECO:0007669"/>
    <property type="project" value="InterPro"/>
</dbReference>
<name>A0A6G0WE54_9STRA</name>